<dbReference type="OrthoDB" id="21204at2759"/>
<evidence type="ECO:0000256" key="9">
    <source>
        <dbReference type="SAM" id="MobiDB-lite"/>
    </source>
</evidence>
<dbReference type="SUPFAM" id="SSF57850">
    <property type="entry name" value="RING/U-box"/>
    <property type="match status" value="1"/>
</dbReference>
<evidence type="ECO:0000256" key="3">
    <source>
        <dbReference type="ARBA" id="ARBA00022679"/>
    </source>
</evidence>
<dbReference type="GO" id="GO:0008270">
    <property type="term" value="F:zinc ion binding"/>
    <property type="evidence" value="ECO:0007669"/>
    <property type="project" value="UniProtKB-KW"/>
</dbReference>
<evidence type="ECO:0000259" key="10">
    <source>
        <dbReference type="PROSITE" id="PS50089"/>
    </source>
</evidence>
<dbReference type="GO" id="GO:0005737">
    <property type="term" value="C:cytoplasm"/>
    <property type="evidence" value="ECO:0007669"/>
    <property type="project" value="TreeGrafter"/>
</dbReference>
<keyword evidence="5 8" id="KW-0863">Zinc-finger</keyword>
<evidence type="ECO:0000256" key="5">
    <source>
        <dbReference type="ARBA" id="ARBA00022771"/>
    </source>
</evidence>
<dbReference type="PANTHER" id="PTHR15710">
    <property type="entry name" value="E3 UBIQUITIN-PROTEIN LIGASE PRAJA"/>
    <property type="match status" value="1"/>
</dbReference>
<dbReference type="FunFam" id="3.30.40.10:FF:000022">
    <property type="entry name" value="E3 ubiquitin-protein ligase RING1-like"/>
    <property type="match status" value="1"/>
</dbReference>
<evidence type="ECO:0000256" key="2">
    <source>
        <dbReference type="ARBA" id="ARBA00012483"/>
    </source>
</evidence>
<feature type="compositionally biased region" description="Low complexity" evidence="9">
    <location>
        <begin position="339"/>
        <end position="351"/>
    </location>
</feature>
<accession>R0I732</accession>
<dbReference type="KEGG" id="crb:17896977"/>
<dbReference type="EMBL" id="KB870805">
    <property type="protein sequence ID" value="EOA38119.1"/>
    <property type="molecule type" value="Genomic_DNA"/>
</dbReference>
<dbReference type="SMART" id="SM00184">
    <property type="entry name" value="RING"/>
    <property type="match status" value="1"/>
</dbReference>
<feature type="compositionally biased region" description="Acidic residues" evidence="9">
    <location>
        <begin position="307"/>
        <end position="323"/>
    </location>
</feature>
<dbReference type="GO" id="GO:0061630">
    <property type="term" value="F:ubiquitin protein ligase activity"/>
    <property type="evidence" value="ECO:0007669"/>
    <property type="project" value="UniProtKB-EC"/>
</dbReference>
<feature type="region of interest" description="Disordered" evidence="9">
    <location>
        <begin position="74"/>
        <end position="102"/>
    </location>
</feature>
<dbReference type="InterPro" id="IPR013083">
    <property type="entry name" value="Znf_RING/FYVE/PHD"/>
</dbReference>
<evidence type="ECO:0000256" key="8">
    <source>
        <dbReference type="PROSITE-ProRule" id="PRU00175"/>
    </source>
</evidence>
<reference evidence="12" key="1">
    <citation type="journal article" date="2013" name="Nat. Genet.">
        <title>The Capsella rubella genome and the genomic consequences of rapid mating system evolution.</title>
        <authorList>
            <person name="Slotte T."/>
            <person name="Hazzouri K.M."/>
            <person name="Agren J.A."/>
            <person name="Koenig D."/>
            <person name="Maumus F."/>
            <person name="Guo Y.L."/>
            <person name="Steige K."/>
            <person name="Platts A.E."/>
            <person name="Escobar J.S."/>
            <person name="Newman L.K."/>
            <person name="Wang W."/>
            <person name="Mandakova T."/>
            <person name="Vello E."/>
            <person name="Smith L.M."/>
            <person name="Henz S.R."/>
            <person name="Steffen J."/>
            <person name="Takuno S."/>
            <person name="Brandvain Y."/>
            <person name="Coop G."/>
            <person name="Andolfatto P."/>
            <person name="Hu T.T."/>
            <person name="Blanchette M."/>
            <person name="Clark R.M."/>
            <person name="Quesneville H."/>
            <person name="Nordborg M."/>
            <person name="Gaut B.S."/>
            <person name="Lysak M.A."/>
            <person name="Jenkins J."/>
            <person name="Grimwood J."/>
            <person name="Chapman J."/>
            <person name="Prochnik S."/>
            <person name="Shu S."/>
            <person name="Rokhsar D."/>
            <person name="Schmutz J."/>
            <person name="Weigel D."/>
            <person name="Wright S.I."/>
        </authorList>
    </citation>
    <scope>NUCLEOTIDE SEQUENCE [LARGE SCALE GENOMIC DNA]</scope>
    <source>
        <strain evidence="12">cv. Monte Gargano</strain>
    </source>
</reference>
<dbReference type="PANTHER" id="PTHR15710:SF168">
    <property type="entry name" value="RING-TYPE E3 UBIQUITIN TRANSFERASE"/>
    <property type="match status" value="1"/>
</dbReference>
<evidence type="ECO:0000313" key="12">
    <source>
        <dbReference type="Proteomes" id="UP000029121"/>
    </source>
</evidence>
<dbReference type="Proteomes" id="UP000029121">
    <property type="component" value="Unassembled WGS sequence"/>
</dbReference>
<feature type="compositionally biased region" description="Low complexity" evidence="9">
    <location>
        <begin position="284"/>
        <end position="297"/>
    </location>
</feature>
<organism evidence="11 12">
    <name type="scientific">Capsella rubella</name>
    <dbReference type="NCBI Taxonomy" id="81985"/>
    <lineage>
        <taxon>Eukaryota</taxon>
        <taxon>Viridiplantae</taxon>
        <taxon>Streptophyta</taxon>
        <taxon>Embryophyta</taxon>
        <taxon>Tracheophyta</taxon>
        <taxon>Spermatophyta</taxon>
        <taxon>Magnoliopsida</taxon>
        <taxon>eudicotyledons</taxon>
        <taxon>Gunneridae</taxon>
        <taxon>Pentapetalae</taxon>
        <taxon>rosids</taxon>
        <taxon>malvids</taxon>
        <taxon>Brassicales</taxon>
        <taxon>Brassicaceae</taxon>
        <taxon>Camelineae</taxon>
        <taxon>Capsella</taxon>
    </lineage>
</organism>
<dbReference type="EC" id="2.3.2.27" evidence="2"/>
<dbReference type="eggNOG" id="KOG0800">
    <property type="taxonomic scope" value="Eukaryota"/>
</dbReference>
<gene>
    <name evidence="11" type="ORF">CARUB_v10009589mg</name>
</gene>
<keyword evidence="6" id="KW-0833">Ubl conjugation pathway</keyword>
<feature type="region of interest" description="Disordered" evidence="9">
    <location>
        <begin position="276"/>
        <end position="351"/>
    </location>
</feature>
<dbReference type="STRING" id="81985.R0I732"/>
<evidence type="ECO:0000256" key="7">
    <source>
        <dbReference type="ARBA" id="ARBA00022833"/>
    </source>
</evidence>
<sequence length="351" mass="38327">MEEAAATRYWCHRCSQTVDPVMEAEIKCPFCHSGFVEEMADDDPDSSDPADARANNSLWAPILMELMTDPVRRRRNQSVESVEDNQNEGNETGNNSGGETDLDSQLQEILRRRRRHSAAVLQLLQGIRAGLSLESETTGNGDNSDNNPARVILINPANQTITVQTSADTDSVAAGSLGDYFIGPGFEMLLQRLAENDPNRYGTPPAKKEAVEALATVKIEETLQCSVCLDDFEIGTEAKLMPCKHKFHVDCLLPWLELHSSCPVCRYQLPADEPKTDSAAVTTSDNNGGSSSSAAISHGTGNSDGNDREEEEEEEDESEEENNTEIGFSIPWPFSTLFSSSQDSNASTDSS</sequence>
<dbReference type="InterPro" id="IPR001841">
    <property type="entry name" value="Znf_RING"/>
</dbReference>
<evidence type="ECO:0000313" key="11">
    <source>
        <dbReference type="EMBL" id="EOA38119.1"/>
    </source>
</evidence>
<dbReference type="PROSITE" id="PS50089">
    <property type="entry name" value="ZF_RING_2"/>
    <property type="match status" value="1"/>
</dbReference>
<keyword evidence="12" id="KW-1185">Reference proteome</keyword>
<dbReference type="Pfam" id="PF13639">
    <property type="entry name" value="zf-RING_2"/>
    <property type="match status" value="1"/>
</dbReference>
<evidence type="ECO:0000256" key="1">
    <source>
        <dbReference type="ARBA" id="ARBA00000900"/>
    </source>
</evidence>
<evidence type="ECO:0000256" key="6">
    <source>
        <dbReference type="ARBA" id="ARBA00022786"/>
    </source>
</evidence>
<comment type="catalytic activity">
    <reaction evidence="1">
        <text>S-ubiquitinyl-[E2 ubiquitin-conjugating enzyme]-L-cysteine + [acceptor protein]-L-lysine = [E2 ubiquitin-conjugating enzyme]-L-cysteine + N(6)-ubiquitinyl-[acceptor protein]-L-lysine.</text>
        <dbReference type="EC" id="2.3.2.27"/>
    </reaction>
</comment>
<dbReference type="InterPro" id="IPR039525">
    <property type="entry name" value="RNF126-like_zinc-ribbon"/>
</dbReference>
<protein>
    <recommendedName>
        <fullName evidence="2">RING-type E3 ubiquitin transferase</fullName>
        <ecNumber evidence="2">2.3.2.27</ecNumber>
    </recommendedName>
</protein>
<dbReference type="Pfam" id="PF14369">
    <property type="entry name" value="Zn_ribbon_19"/>
    <property type="match status" value="1"/>
</dbReference>
<feature type="compositionally biased region" description="Low complexity" evidence="9">
    <location>
        <begin position="87"/>
        <end position="99"/>
    </location>
</feature>
<dbReference type="Gene3D" id="3.30.40.10">
    <property type="entry name" value="Zinc/RING finger domain, C3HC4 (zinc finger)"/>
    <property type="match status" value="1"/>
</dbReference>
<proteinExistence type="predicted"/>
<evidence type="ECO:0000256" key="4">
    <source>
        <dbReference type="ARBA" id="ARBA00022723"/>
    </source>
</evidence>
<dbReference type="GO" id="GO:0016567">
    <property type="term" value="P:protein ubiquitination"/>
    <property type="evidence" value="ECO:0007669"/>
    <property type="project" value="TreeGrafter"/>
</dbReference>
<keyword evidence="7" id="KW-0862">Zinc</keyword>
<name>R0I732_9BRAS</name>
<dbReference type="AlphaFoldDB" id="R0I732"/>
<keyword evidence="3" id="KW-0808">Transferase</keyword>
<feature type="domain" description="RING-type" evidence="10">
    <location>
        <begin position="225"/>
        <end position="266"/>
    </location>
</feature>
<keyword evidence="4" id="KW-0479">Metal-binding</keyword>